<gene>
    <name evidence="1" type="ORF">A2Z22_01215</name>
</gene>
<accession>A0A1F7XAK4</accession>
<name>A0A1F7XAK4_9BACT</name>
<comment type="caution">
    <text evidence="1">The sequence shown here is derived from an EMBL/GenBank/DDBJ whole genome shotgun (WGS) entry which is preliminary data.</text>
</comment>
<protein>
    <submittedName>
        <fullName evidence="1">Uncharacterized protein</fullName>
    </submittedName>
</protein>
<organism evidence="1 2">
    <name type="scientific">Candidatus Woesebacteria bacterium RBG_16_34_12</name>
    <dbReference type="NCBI Taxonomy" id="1802480"/>
    <lineage>
        <taxon>Bacteria</taxon>
        <taxon>Candidatus Woeseibacteriota</taxon>
    </lineage>
</organism>
<dbReference type="AlphaFoldDB" id="A0A1F7XAK4"/>
<dbReference type="Proteomes" id="UP000177053">
    <property type="component" value="Unassembled WGS sequence"/>
</dbReference>
<dbReference type="EMBL" id="MGFS01000018">
    <property type="protein sequence ID" value="OGM11385.1"/>
    <property type="molecule type" value="Genomic_DNA"/>
</dbReference>
<evidence type="ECO:0000313" key="2">
    <source>
        <dbReference type="Proteomes" id="UP000177053"/>
    </source>
</evidence>
<sequence length="83" mass="9446">MNENSPDISEDDIDEMLALAFIEDPRTRKFAIELILKRSVTPTEMAFGDIHSIIEIGTENGDPIGTIGLLKMKRRMEEQIRNN</sequence>
<proteinExistence type="predicted"/>
<reference evidence="1 2" key="1">
    <citation type="journal article" date="2016" name="Nat. Commun.">
        <title>Thousands of microbial genomes shed light on interconnected biogeochemical processes in an aquifer system.</title>
        <authorList>
            <person name="Anantharaman K."/>
            <person name="Brown C.T."/>
            <person name="Hug L.A."/>
            <person name="Sharon I."/>
            <person name="Castelle C.J."/>
            <person name="Probst A.J."/>
            <person name="Thomas B.C."/>
            <person name="Singh A."/>
            <person name="Wilkins M.J."/>
            <person name="Karaoz U."/>
            <person name="Brodie E.L."/>
            <person name="Williams K.H."/>
            <person name="Hubbard S.S."/>
            <person name="Banfield J.F."/>
        </authorList>
    </citation>
    <scope>NUCLEOTIDE SEQUENCE [LARGE SCALE GENOMIC DNA]</scope>
</reference>
<evidence type="ECO:0000313" key="1">
    <source>
        <dbReference type="EMBL" id="OGM11385.1"/>
    </source>
</evidence>